<sequence>MLGPDVATGSLVLIREEHVPPAKWMMGRVVEVHRGKDGLVLVVSIRTRTGILKRPLEMDLEGHVTSQCLVGKQQIINYVSTCVIGTIGVSQASNSLRKLNSVENFTKKRSILLNDVSEEGGLTYGGLQVNGDVPPRVKKDAHTLILEFIRSRPPLSPVRTAQAAQPPIQHYGRLISFTSHPSNLSLASKRVEDPRELDIVEGNLMTQFGEDRQFPGKHTLPFTEITKDVCCLGPDLDLLGKCLGNPFLDPSEDF</sequence>
<evidence type="ECO:0000313" key="3">
    <source>
        <dbReference type="Proteomes" id="UP001235939"/>
    </source>
</evidence>
<gene>
    <name evidence="2" type="ORF">LAZ67_3001244</name>
</gene>
<dbReference type="InterPro" id="IPR040676">
    <property type="entry name" value="DUF5641"/>
</dbReference>
<keyword evidence="3" id="KW-1185">Reference proteome</keyword>
<dbReference type="InterPro" id="IPR029901">
    <property type="entry name" value="Spire"/>
</dbReference>
<accession>A0ABY6K7R8</accession>
<dbReference type="Proteomes" id="UP001235939">
    <property type="component" value="Chromosome 03"/>
</dbReference>
<reference evidence="2 3" key="1">
    <citation type="submission" date="2022-01" db="EMBL/GenBank/DDBJ databases">
        <title>A chromosomal length assembly of Cordylochernes scorpioides.</title>
        <authorList>
            <person name="Zeh D."/>
            <person name="Zeh J."/>
        </authorList>
    </citation>
    <scope>NUCLEOTIDE SEQUENCE [LARGE SCALE GENOMIC DNA]</scope>
    <source>
        <strain evidence="2">IN4F17</strain>
        <tissue evidence="2">Whole Body</tissue>
    </source>
</reference>
<feature type="domain" description="DUF5641" evidence="1">
    <location>
        <begin position="5"/>
        <end position="57"/>
    </location>
</feature>
<dbReference type="Pfam" id="PF18701">
    <property type="entry name" value="DUF5641"/>
    <property type="match status" value="1"/>
</dbReference>
<name>A0ABY6K7R8_9ARAC</name>
<proteinExistence type="predicted"/>
<organism evidence="2 3">
    <name type="scientific">Cordylochernes scorpioides</name>
    <dbReference type="NCBI Taxonomy" id="51811"/>
    <lineage>
        <taxon>Eukaryota</taxon>
        <taxon>Metazoa</taxon>
        <taxon>Ecdysozoa</taxon>
        <taxon>Arthropoda</taxon>
        <taxon>Chelicerata</taxon>
        <taxon>Arachnida</taxon>
        <taxon>Pseudoscorpiones</taxon>
        <taxon>Cheliferoidea</taxon>
        <taxon>Chernetidae</taxon>
        <taxon>Cordylochernes</taxon>
    </lineage>
</organism>
<evidence type="ECO:0000259" key="1">
    <source>
        <dbReference type="Pfam" id="PF18701"/>
    </source>
</evidence>
<evidence type="ECO:0000313" key="2">
    <source>
        <dbReference type="EMBL" id="UYV64582.1"/>
    </source>
</evidence>
<dbReference type="PANTHER" id="PTHR21345">
    <property type="entry name" value="SPIRE"/>
    <property type="match status" value="1"/>
</dbReference>
<protein>
    <recommendedName>
        <fullName evidence="1">DUF5641 domain-containing protein</fullName>
    </recommendedName>
</protein>
<dbReference type="PANTHER" id="PTHR21345:SF3">
    <property type="entry name" value="PROTEIN SPIRE"/>
    <property type="match status" value="1"/>
</dbReference>
<dbReference type="EMBL" id="CP092865">
    <property type="protein sequence ID" value="UYV64582.1"/>
    <property type="molecule type" value="Genomic_DNA"/>
</dbReference>